<name>A0A212EU76_DANPL</name>
<dbReference type="AlphaFoldDB" id="A0A212EU76"/>
<dbReference type="STRING" id="278856.A0A212EU76"/>
<dbReference type="EMBL" id="AGBW02012464">
    <property type="protein sequence ID" value="OWR45011.1"/>
    <property type="molecule type" value="Genomic_DNA"/>
</dbReference>
<dbReference type="InterPro" id="IPR036691">
    <property type="entry name" value="Endo/exonu/phosph_ase_sf"/>
</dbReference>
<keyword evidence="2" id="KW-1185">Reference proteome</keyword>
<evidence type="ECO:0000313" key="2">
    <source>
        <dbReference type="Proteomes" id="UP000007151"/>
    </source>
</evidence>
<keyword evidence="1" id="KW-0695">RNA-directed DNA polymerase</keyword>
<keyword evidence="1" id="KW-0548">Nucleotidyltransferase</keyword>
<dbReference type="GO" id="GO:0003964">
    <property type="term" value="F:RNA-directed DNA polymerase activity"/>
    <property type="evidence" value="ECO:0007669"/>
    <property type="project" value="UniProtKB-KW"/>
</dbReference>
<organism evidence="1 2">
    <name type="scientific">Danaus plexippus plexippus</name>
    <dbReference type="NCBI Taxonomy" id="278856"/>
    <lineage>
        <taxon>Eukaryota</taxon>
        <taxon>Metazoa</taxon>
        <taxon>Ecdysozoa</taxon>
        <taxon>Arthropoda</taxon>
        <taxon>Hexapoda</taxon>
        <taxon>Insecta</taxon>
        <taxon>Pterygota</taxon>
        <taxon>Neoptera</taxon>
        <taxon>Endopterygota</taxon>
        <taxon>Lepidoptera</taxon>
        <taxon>Glossata</taxon>
        <taxon>Ditrysia</taxon>
        <taxon>Papilionoidea</taxon>
        <taxon>Nymphalidae</taxon>
        <taxon>Danainae</taxon>
        <taxon>Danaini</taxon>
        <taxon>Danaina</taxon>
        <taxon>Danaus</taxon>
        <taxon>Danaus</taxon>
    </lineage>
</organism>
<evidence type="ECO:0000313" key="1">
    <source>
        <dbReference type="EMBL" id="OWR45011.1"/>
    </source>
</evidence>
<protein>
    <submittedName>
        <fullName evidence="1">Reverse transcriptase</fullName>
    </submittedName>
</protein>
<dbReference type="InParanoid" id="A0A212EU76"/>
<reference evidence="1 2" key="1">
    <citation type="journal article" date="2011" name="Cell">
        <title>The monarch butterfly genome yields insights into long-distance migration.</title>
        <authorList>
            <person name="Zhan S."/>
            <person name="Merlin C."/>
            <person name="Boore J.L."/>
            <person name="Reppert S.M."/>
        </authorList>
    </citation>
    <scope>NUCLEOTIDE SEQUENCE [LARGE SCALE GENOMIC DNA]</scope>
    <source>
        <strain evidence="1">F-2</strain>
    </source>
</reference>
<dbReference type="Gene3D" id="3.60.10.10">
    <property type="entry name" value="Endonuclease/exonuclease/phosphatase"/>
    <property type="match status" value="1"/>
</dbReference>
<dbReference type="Proteomes" id="UP000007151">
    <property type="component" value="Unassembled WGS sequence"/>
</dbReference>
<dbReference type="SUPFAM" id="SSF56219">
    <property type="entry name" value="DNase I-like"/>
    <property type="match status" value="1"/>
</dbReference>
<gene>
    <name evidence="1" type="ORF">KGM_215510</name>
</gene>
<dbReference type="KEGG" id="dpl:KGM_215510"/>
<accession>A0A212EU76</accession>
<sequence length="432" mass="47916">MPVRPIGKVLQGNLNHAVAAQDLLYQTVAEWNINVAIVAEPYSIPRTHKWAGSVDGSAAIFFPGVACTHSVVERGAGFVAARWGEVVVVSTYFSPNRSRADFESFLATVEGVILRVAPSPVLLGGRPPFLRWSLVRLQPDVAEEAAMVRAWAAVPDTMAGDADCMADLFADDIKVVCDAAMPRTQACPRNRGQVYWWTQELSSLRTASMGARRAYQRYRRRARGTLGVEESLYRAYQDANKALRTAIRKAKEDAWDQFLGILNNDPWGRPYRTIRGKFSTPASPTSCMEPGLLRRVLGTLFPDPGPFAPPRMTTADLAQGERVDGPPVSDAEFSTIRLRLRCKRKAPGPDGAPSKVLAIALGPLEDRYRAVLNTCIAAAHFLRRWRVRRLCLLRKENRPADAPEGYRPVVLLNIVINNNIDIMQLDNFIEIP</sequence>
<proteinExistence type="predicted"/>
<comment type="caution">
    <text evidence="1">The sequence shown here is derived from an EMBL/GenBank/DDBJ whole genome shotgun (WGS) entry which is preliminary data.</text>
</comment>
<keyword evidence="1" id="KW-0808">Transferase</keyword>